<dbReference type="EMBL" id="CP054142">
    <property type="protein sequence ID" value="QTQ14703.1"/>
    <property type="molecule type" value="Genomic_DNA"/>
</dbReference>
<proteinExistence type="predicted"/>
<dbReference type="GO" id="GO:0005524">
    <property type="term" value="F:ATP binding"/>
    <property type="evidence" value="ECO:0007669"/>
    <property type="project" value="UniProtKB-KW"/>
</dbReference>
<keyword evidence="3" id="KW-0067">ATP-binding</keyword>
<dbReference type="KEGG" id="tpav:HRQ91_09645"/>
<keyword evidence="3" id="KW-0547">Nucleotide-binding</keyword>
<evidence type="ECO:0000313" key="4">
    <source>
        <dbReference type="Proteomes" id="UP000671908"/>
    </source>
</evidence>
<keyword evidence="4" id="KW-1185">Reference proteome</keyword>
<evidence type="ECO:0000259" key="1">
    <source>
        <dbReference type="Pfam" id="PF13173"/>
    </source>
</evidence>
<accession>A0A975F5J5</accession>
<dbReference type="SUPFAM" id="SSF52540">
    <property type="entry name" value="P-loop containing nucleoside triphosphate hydrolases"/>
    <property type="match status" value="1"/>
</dbReference>
<dbReference type="InterPro" id="IPR041682">
    <property type="entry name" value="AAA_14"/>
</dbReference>
<dbReference type="Proteomes" id="UP000671908">
    <property type="component" value="Chromosome"/>
</dbReference>
<name>A0A975F5J5_9SPIR</name>
<dbReference type="AlphaFoldDB" id="A0A975F5J5"/>
<dbReference type="PANTHER" id="PTHR33295">
    <property type="entry name" value="ATPASE"/>
    <property type="match status" value="1"/>
</dbReference>
<dbReference type="RefSeq" id="WP_210119347.1">
    <property type="nucleotide sequence ID" value="NZ_CP054142.1"/>
</dbReference>
<feature type="domain" description="DUF4143" evidence="2">
    <location>
        <begin position="214"/>
        <end position="358"/>
    </location>
</feature>
<dbReference type="Pfam" id="PF13173">
    <property type="entry name" value="AAA_14"/>
    <property type="match status" value="1"/>
</dbReference>
<organism evidence="3 4">
    <name type="scientific">Treponema parvum</name>
    <dbReference type="NCBI Taxonomy" id="138851"/>
    <lineage>
        <taxon>Bacteria</taxon>
        <taxon>Pseudomonadati</taxon>
        <taxon>Spirochaetota</taxon>
        <taxon>Spirochaetia</taxon>
        <taxon>Spirochaetales</taxon>
        <taxon>Treponemataceae</taxon>
        <taxon>Treponema</taxon>
    </lineage>
</organism>
<evidence type="ECO:0000259" key="2">
    <source>
        <dbReference type="Pfam" id="PF13635"/>
    </source>
</evidence>
<dbReference type="PANTHER" id="PTHR33295:SF20">
    <property type="entry name" value="ATPASE"/>
    <property type="match status" value="1"/>
</dbReference>
<dbReference type="InterPro" id="IPR025420">
    <property type="entry name" value="DUF4143"/>
</dbReference>
<reference evidence="3 4" key="1">
    <citation type="journal article" date="2021" name="Microbiol. Resour. Announc.">
        <title>Complete Genome Sequences of Three Human Oral Treponema parvum Isolates.</title>
        <authorList>
            <person name="Zeng H."/>
            <person name="Watt R.M."/>
        </authorList>
    </citation>
    <scope>NUCLEOTIDE SEQUENCE [LARGE SCALE GENOMIC DNA]</scope>
    <source>
        <strain evidence="3 4">ATCC 700770</strain>
    </source>
</reference>
<gene>
    <name evidence="3" type="ORF">HRQ91_09645</name>
</gene>
<protein>
    <submittedName>
        <fullName evidence="3">ATP-binding protein</fullName>
    </submittedName>
</protein>
<feature type="domain" description="AAA" evidence="1">
    <location>
        <begin position="27"/>
        <end position="158"/>
    </location>
</feature>
<dbReference type="Pfam" id="PF13635">
    <property type="entry name" value="DUF4143"/>
    <property type="match status" value="1"/>
</dbReference>
<dbReference type="InterPro" id="IPR027417">
    <property type="entry name" value="P-loop_NTPase"/>
</dbReference>
<sequence>MGDKKNSEVFRTLFIENLKRFKDEQLIKILCGIRRSGKSTILKSYKKELLSLGIKNRNIADRLYTSMEFEKGFDSVKMHAELKEFISKADKNQKVYLLLDEVQEIQGWEKCVNSLFESENVDIYVTGSNSKLLSSEISTYLTGRFVQIPVYTLSFAEFIEFKKFYCPVKTEPPSESYFEQYLRCGGFPFIAKTNHTQEENYQIIDGIFSTVVTRDISKRHNISNLEMFNRVVRFILENLGKNFSAKTIFDFFKSQHRSVAIETIYNYLAWLEDAFIIYRCNRYAIQGKEVLKTQEKYYLSDIGFKYSQLGYEPKAIASVLENIVYLELRRRGFTVYIGKYGNKEIDFVAVKQTQRFYAQVCRTLPENSDRETGNLKAIKDNYPKYVITMDSSVCGTDDGIQIVHIKDFLLQKEW</sequence>
<evidence type="ECO:0000313" key="3">
    <source>
        <dbReference type="EMBL" id="QTQ14703.1"/>
    </source>
</evidence>